<comment type="caution">
    <text evidence="1">The sequence shown here is derived from an EMBL/GenBank/DDBJ whole genome shotgun (WGS) entry which is preliminary data.</text>
</comment>
<sequence>MLASQWLTTYDLSATRTRRGCEKENGHENESGTGFLPHITPNERLFQAFVCRRMLSVAMADRPPESVKRVTRLPQQLCGVEKSDVAAERRIRHGDKTSANARTARSILTHTCSSDSRNASSSLHEEVERIVIPAELLPPEKAPPLVRLNRGESSEKVPPEAALAQIKSPESSALHSIPAVVESAEAAPGTNCFDCEESALQEGATSPISRSPRSPRARTAVAFDAEKVSRTMEAKYSVDVLGHGTSFLDLTRIDLS</sequence>
<dbReference type="EMBL" id="JANSHE010003556">
    <property type="protein sequence ID" value="KAJ2985578.1"/>
    <property type="molecule type" value="Genomic_DNA"/>
</dbReference>
<evidence type="ECO:0000313" key="1">
    <source>
        <dbReference type="EMBL" id="KAJ2985578.1"/>
    </source>
</evidence>
<gene>
    <name evidence="1" type="ORF">NUW54_g10107</name>
</gene>
<keyword evidence="2" id="KW-1185">Reference proteome</keyword>
<reference evidence="1" key="1">
    <citation type="submission" date="2022-08" db="EMBL/GenBank/DDBJ databases">
        <title>Genome Sequence of Pycnoporus sanguineus.</title>
        <authorList>
            <person name="Buettner E."/>
        </authorList>
    </citation>
    <scope>NUCLEOTIDE SEQUENCE</scope>
    <source>
        <strain evidence="1">CG-C14</strain>
    </source>
</reference>
<accession>A0ACC1P2S0</accession>
<evidence type="ECO:0000313" key="2">
    <source>
        <dbReference type="Proteomes" id="UP001144978"/>
    </source>
</evidence>
<protein>
    <submittedName>
        <fullName evidence="1">Uncharacterized protein</fullName>
    </submittedName>
</protein>
<dbReference type="Proteomes" id="UP001144978">
    <property type="component" value="Unassembled WGS sequence"/>
</dbReference>
<organism evidence="1 2">
    <name type="scientific">Trametes sanguinea</name>
    <dbReference type="NCBI Taxonomy" id="158606"/>
    <lineage>
        <taxon>Eukaryota</taxon>
        <taxon>Fungi</taxon>
        <taxon>Dikarya</taxon>
        <taxon>Basidiomycota</taxon>
        <taxon>Agaricomycotina</taxon>
        <taxon>Agaricomycetes</taxon>
        <taxon>Polyporales</taxon>
        <taxon>Polyporaceae</taxon>
        <taxon>Trametes</taxon>
    </lineage>
</organism>
<proteinExistence type="predicted"/>
<name>A0ACC1P2S0_9APHY</name>